<dbReference type="InterPro" id="IPR011576">
    <property type="entry name" value="Pyridox_Oxase_N"/>
</dbReference>
<proteinExistence type="predicted"/>
<dbReference type="PANTHER" id="PTHR42815:SF2">
    <property type="entry name" value="FAD-BINDING, PUTATIVE (AFU_ORTHOLOGUE AFUA_6G07600)-RELATED"/>
    <property type="match status" value="1"/>
</dbReference>
<organism evidence="2 3">
    <name type="scientific">Cryobacterium glucosi</name>
    <dbReference type="NCBI Taxonomy" id="1259175"/>
    <lineage>
        <taxon>Bacteria</taxon>
        <taxon>Bacillati</taxon>
        <taxon>Actinomycetota</taxon>
        <taxon>Actinomycetes</taxon>
        <taxon>Micrococcales</taxon>
        <taxon>Microbacteriaceae</taxon>
        <taxon>Cryobacterium</taxon>
    </lineage>
</organism>
<evidence type="ECO:0000259" key="1">
    <source>
        <dbReference type="Pfam" id="PF01243"/>
    </source>
</evidence>
<accession>A0ABY2IRD1</accession>
<dbReference type="Pfam" id="PF01243">
    <property type="entry name" value="PNPOx_N"/>
    <property type="match status" value="1"/>
</dbReference>
<dbReference type="InterPro" id="IPR012349">
    <property type="entry name" value="Split_barrel_FMN-bd"/>
</dbReference>
<dbReference type="Gene3D" id="2.30.110.10">
    <property type="entry name" value="Electron Transport, Fmn-binding Protein, Chain A"/>
    <property type="match status" value="2"/>
</dbReference>
<sequence>MTMIGTPQLADVGFHAGELAVQRQAGVTIDAARLSGMLGPVTLTARMAGFLSDRTFLVISGRDRSGRLWTSPLVGRPGFLEVLSDTSVAVHAVIPPGDPLRGLQAGQKIGMVTVEFATRRRVRINGALTVSGGDLLVVDVEQAFGNCPQYIQQRVLVPDEIDGAGSEHVRHGSTLSMEDRELISAADTFFLGTVNPERGSDASHRGGPSGFVRIDGHGLWWPDYQGNNLFNSFGNITVNPEAALLVIDFATGKSLQLSGTTQIEWGEPGRPGDDGHTGRIARFTLQRLVAGQVLPVREITHTPYPRNLALTD</sequence>
<name>A0ABY2IRD1_9MICO</name>
<dbReference type="Proteomes" id="UP000297604">
    <property type="component" value="Unassembled WGS sequence"/>
</dbReference>
<gene>
    <name evidence="2" type="ORF">E3O46_02785</name>
</gene>
<evidence type="ECO:0000313" key="2">
    <source>
        <dbReference type="EMBL" id="TFC22778.1"/>
    </source>
</evidence>
<dbReference type="PANTHER" id="PTHR42815">
    <property type="entry name" value="FAD-BINDING, PUTATIVE (AFU_ORTHOLOGUE AFUA_6G07600)-RELATED"/>
    <property type="match status" value="1"/>
</dbReference>
<feature type="domain" description="Pyridoxamine 5'-phosphate oxidase N-terminal" evidence="1">
    <location>
        <begin position="178"/>
        <end position="263"/>
    </location>
</feature>
<keyword evidence="3" id="KW-1185">Reference proteome</keyword>
<comment type="caution">
    <text evidence="2">The sequence shown here is derived from an EMBL/GenBank/DDBJ whole genome shotgun (WGS) entry which is preliminary data.</text>
</comment>
<protein>
    <submittedName>
        <fullName evidence="2">Pyridoxamine 5'-phosphate oxidase</fullName>
    </submittedName>
</protein>
<dbReference type="SUPFAM" id="SSF50475">
    <property type="entry name" value="FMN-binding split barrel"/>
    <property type="match status" value="1"/>
</dbReference>
<reference evidence="2 3" key="1">
    <citation type="submission" date="2019-03" db="EMBL/GenBank/DDBJ databases">
        <title>Genomics of glacier-inhabiting Cryobacterium strains.</title>
        <authorList>
            <person name="Liu Q."/>
            <person name="Xin Y.-H."/>
        </authorList>
    </citation>
    <scope>NUCLEOTIDE SEQUENCE [LARGE SCALE GENOMIC DNA]</scope>
    <source>
        <strain evidence="2 3">MDB1-5</strain>
    </source>
</reference>
<dbReference type="EMBL" id="SOFS01000012">
    <property type="protein sequence ID" value="TFC22778.1"/>
    <property type="molecule type" value="Genomic_DNA"/>
</dbReference>
<evidence type="ECO:0000313" key="3">
    <source>
        <dbReference type="Proteomes" id="UP000297604"/>
    </source>
</evidence>